<accession>C0FRM8</accession>
<name>C0FRM8_9FIRM</name>
<feature type="compositionally biased region" description="Basic and acidic residues" evidence="1">
    <location>
        <begin position="34"/>
        <end position="47"/>
    </location>
</feature>
<dbReference type="Gene3D" id="2.180.10.10">
    <property type="entry name" value="RHS repeat-associated core"/>
    <property type="match status" value="1"/>
</dbReference>
<reference evidence="2 3" key="1">
    <citation type="submission" date="2009-02" db="EMBL/GenBank/DDBJ databases">
        <authorList>
            <person name="Fulton L."/>
            <person name="Clifton S."/>
            <person name="Fulton B."/>
            <person name="Xu J."/>
            <person name="Minx P."/>
            <person name="Pepin K.H."/>
            <person name="Johnson M."/>
            <person name="Bhonagiri V."/>
            <person name="Nash W.E."/>
            <person name="Mardis E.R."/>
            <person name="Wilson R.K."/>
        </authorList>
    </citation>
    <scope>NUCLEOTIDE SEQUENCE [LARGE SCALE GENOMIC DNA]</scope>
    <source>
        <strain evidence="2 3">DSM 16841</strain>
    </source>
</reference>
<sequence length="231" mass="25903">MLGRFVQEDGYRGDGLNLYAYCKNNPVVYYDPSGYKDKRQTPCKEETSVGESGAGESGNYSSLRELMLPEEVARYDEHWLDVAEKISNEALDNQIDFIKNGGITKPGGGAYKPAKISAAVDLNTGDIYFGYNGANKFNPSIQEIHPDLQQRINRTMSLAGNSIDNEYASRMSFEKWSVDNCAEIYSVNNALQNQATLDNIFINTKYFKDGKYALPCRNCQVTFEGCLFPKQ</sequence>
<dbReference type="Proteomes" id="UP000003561">
    <property type="component" value="Unassembled WGS sequence"/>
</dbReference>
<evidence type="ECO:0000313" key="2">
    <source>
        <dbReference type="EMBL" id="EEG94703.1"/>
    </source>
</evidence>
<feature type="region of interest" description="Disordered" evidence="1">
    <location>
        <begin position="33"/>
        <end position="60"/>
    </location>
</feature>
<dbReference type="AlphaFoldDB" id="C0FRM8"/>
<gene>
    <name evidence="2" type="ORF">ROSEINA2194_01384</name>
</gene>
<evidence type="ECO:0000313" key="3">
    <source>
        <dbReference type="Proteomes" id="UP000003561"/>
    </source>
</evidence>
<protein>
    <submittedName>
        <fullName evidence="2">RHS repeat-associated core domain protein</fullName>
    </submittedName>
</protein>
<dbReference type="eggNOG" id="COG3209">
    <property type="taxonomic scope" value="Bacteria"/>
</dbReference>
<dbReference type="EMBL" id="ACFY01000057">
    <property type="protein sequence ID" value="EEG94703.1"/>
    <property type="molecule type" value="Genomic_DNA"/>
</dbReference>
<evidence type="ECO:0000256" key="1">
    <source>
        <dbReference type="SAM" id="MobiDB-lite"/>
    </source>
</evidence>
<reference evidence="2 3" key="2">
    <citation type="submission" date="2009-03" db="EMBL/GenBank/DDBJ databases">
        <title>Draft genome sequence of Roseburia inulinivorans (DSM 16841).</title>
        <authorList>
            <person name="Sudarsanam P."/>
            <person name="Ley R."/>
            <person name="Guruge J."/>
            <person name="Turnbaugh P.J."/>
            <person name="Mahowald M."/>
            <person name="Liep D."/>
            <person name="Gordon J."/>
        </authorList>
    </citation>
    <scope>NUCLEOTIDE SEQUENCE [LARGE SCALE GENOMIC DNA]</scope>
    <source>
        <strain evidence="2 3">DSM 16841</strain>
    </source>
</reference>
<dbReference type="NCBIfam" id="TIGR03696">
    <property type="entry name" value="Rhs_assc_core"/>
    <property type="match status" value="1"/>
</dbReference>
<dbReference type="InterPro" id="IPR022385">
    <property type="entry name" value="Rhs_assc_core"/>
</dbReference>
<comment type="caution">
    <text evidence="2">The sequence shown here is derived from an EMBL/GenBank/DDBJ whole genome shotgun (WGS) entry which is preliminary data.</text>
</comment>
<proteinExistence type="predicted"/>
<organism evidence="2 3">
    <name type="scientific">Roseburia inulinivorans DSM 16841</name>
    <dbReference type="NCBI Taxonomy" id="622312"/>
    <lineage>
        <taxon>Bacteria</taxon>
        <taxon>Bacillati</taxon>
        <taxon>Bacillota</taxon>
        <taxon>Clostridia</taxon>
        <taxon>Lachnospirales</taxon>
        <taxon>Lachnospiraceae</taxon>
        <taxon>Roseburia</taxon>
    </lineage>
</organism>